<evidence type="ECO:0000256" key="1">
    <source>
        <dbReference type="SAM" id="MobiDB-lite"/>
    </source>
</evidence>
<dbReference type="Proteomes" id="UP001141806">
    <property type="component" value="Unassembled WGS sequence"/>
</dbReference>
<organism evidence="2 3">
    <name type="scientific">Protea cynaroides</name>
    <dbReference type="NCBI Taxonomy" id="273540"/>
    <lineage>
        <taxon>Eukaryota</taxon>
        <taxon>Viridiplantae</taxon>
        <taxon>Streptophyta</taxon>
        <taxon>Embryophyta</taxon>
        <taxon>Tracheophyta</taxon>
        <taxon>Spermatophyta</taxon>
        <taxon>Magnoliopsida</taxon>
        <taxon>Proteales</taxon>
        <taxon>Proteaceae</taxon>
        <taxon>Protea</taxon>
    </lineage>
</organism>
<gene>
    <name evidence="2" type="ORF">NE237_029389</name>
</gene>
<accession>A0A9Q0GV59</accession>
<evidence type="ECO:0000313" key="3">
    <source>
        <dbReference type="Proteomes" id="UP001141806"/>
    </source>
</evidence>
<feature type="region of interest" description="Disordered" evidence="1">
    <location>
        <begin position="1"/>
        <end position="26"/>
    </location>
</feature>
<evidence type="ECO:0000313" key="2">
    <source>
        <dbReference type="EMBL" id="KAJ4952557.1"/>
    </source>
</evidence>
<protein>
    <submittedName>
        <fullName evidence="2">Uncharacterized protein</fullName>
    </submittedName>
</protein>
<name>A0A9Q0GV59_9MAGN</name>
<feature type="compositionally biased region" description="Low complexity" evidence="1">
    <location>
        <begin position="50"/>
        <end position="66"/>
    </location>
</feature>
<reference evidence="2" key="1">
    <citation type="journal article" date="2023" name="Plant J.">
        <title>The genome of the king protea, Protea cynaroides.</title>
        <authorList>
            <person name="Chang J."/>
            <person name="Duong T.A."/>
            <person name="Schoeman C."/>
            <person name="Ma X."/>
            <person name="Roodt D."/>
            <person name="Barker N."/>
            <person name="Li Z."/>
            <person name="Van de Peer Y."/>
            <person name="Mizrachi E."/>
        </authorList>
    </citation>
    <scope>NUCLEOTIDE SEQUENCE</scope>
    <source>
        <tissue evidence="2">Young leaves</tissue>
    </source>
</reference>
<sequence length="122" mass="13143">MTIRTQNKVQCSNSQQEQGFSQGNENLTRLTTHDLKAVIGKHNLPRHPSSDLLSPTSPSSLTIPSASSFKTGVSRIDPSASSGSLPQSKPAEPALIRNLLAQASSNSVPLHSRDIFDAYIYI</sequence>
<dbReference type="EMBL" id="JAMYWD010000012">
    <property type="protein sequence ID" value="KAJ4952557.1"/>
    <property type="molecule type" value="Genomic_DNA"/>
</dbReference>
<dbReference type="AlphaFoldDB" id="A0A9Q0GV59"/>
<keyword evidence="3" id="KW-1185">Reference proteome</keyword>
<comment type="caution">
    <text evidence="2">The sequence shown here is derived from an EMBL/GenBank/DDBJ whole genome shotgun (WGS) entry which is preliminary data.</text>
</comment>
<proteinExistence type="predicted"/>
<feature type="region of interest" description="Disordered" evidence="1">
    <location>
        <begin position="42"/>
        <end position="66"/>
    </location>
</feature>